<dbReference type="OrthoDB" id="9816422at2"/>
<dbReference type="PANTHER" id="PTHR30121:SF12">
    <property type="entry name" value="TYPE IV SECRETION SYSTEM PROTEIN CAGE"/>
    <property type="match status" value="1"/>
</dbReference>
<dbReference type="AlphaFoldDB" id="A0A1E3WIV2"/>
<dbReference type="Pfam" id="PF03135">
    <property type="entry name" value="CagE_TrbE_VirB"/>
    <property type="match status" value="1"/>
</dbReference>
<evidence type="ECO:0000256" key="2">
    <source>
        <dbReference type="ARBA" id="ARBA00022741"/>
    </source>
</evidence>
<dbReference type="Proteomes" id="UP000095131">
    <property type="component" value="Unassembled WGS sequence"/>
</dbReference>
<gene>
    <name evidence="5" type="ORF">VSF3289_03256</name>
</gene>
<comment type="similarity">
    <text evidence="1">Belongs to the TrbE/VirB4 family.</text>
</comment>
<dbReference type="PANTHER" id="PTHR30121">
    <property type="entry name" value="UNCHARACTERIZED PROTEIN YJGR-RELATED"/>
    <property type="match status" value="1"/>
</dbReference>
<evidence type="ECO:0000313" key="5">
    <source>
        <dbReference type="EMBL" id="ODS09693.1"/>
    </source>
</evidence>
<feature type="domain" description="CagE TrbE VirB component of type IV transporter system central" evidence="4">
    <location>
        <begin position="168"/>
        <end position="367"/>
    </location>
</feature>
<accession>A0A1E3WIV2</accession>
<dbReference type="RefSeq" id="WP_069447445.1">
    <property type="nucleotide sequence ID" value="NZ_MDCJ01000005.1"/>
</dbReference>
<dbReference type="SUPFAM" id="SSF52540">
    <property type="entry name" value="P-loop containing nucleoside triphosphate hydrolases"/>
    <property type="match status" value="1"/>
</dbReference>
<evidence type="ECO:0000256" key="1">
    <source>
        <dbReference type="ARBA" id="ARBA00006512"/>
    </source>
</evidence>
<protein>
    <recommendedName>
        <fullName evidence="4">CagE TrbE VirB component of type IV transporter system central domain-containing protein</fullName>
    </recommendedName>
</protein>
<sequence>MLLPRFKKPHIYKLYADLQKVHTVASTFPLLQRINEHTAETKDGSLVRVYEISGQDYTGLTDQRRNDLAMIRSQLFAITKARASITIHSAKQKTTHTVNSVDTGDICSQIQHKWESGFTEIYRTAHHLVLAVSPQNAVQKAAAKVEQSLNQSSTQILDEVELTITSKLSEFGAVRLEGEQLSSFFATLLNARPMRIKSRIWDNTLVGHSLVFDRKCNYYTSGYGSEKVLAAYISIQGYPEELSDAVLHDVYGLDADITITQSFSPLTKESAESIVRQQERQANINEDLNAAETAIELKKELDAERLTLCKHFFCVEVLARSEAELDVKTQSVRKAIESHGLPCIRETVAIEPLFWSRFPTLEYLNTRARIITNHNAADLATFEKIGEGFETSSFGDRAVTHFPNTTNGLYSFNFHETPSTAPDILGHTMVIGGSSSGKSTLIMFLINNCMNFDNFKAILFDSLRGLKVFTNMVDGDYLDFSEGVEINPLQLKDTDANRVFLSRWLCNLAEIDEKNKEQTNLIADIVRRIFNNLDEKTRTLDGCKTWFKEDNDLFERMTPWLEGGNYGHVFNAKRDAFSFDKQLVAFDATELFEEPAELAAVTDLMFHKYMSMISETDTPNIMFFDESPRYFQNPRFAVEMIRSLQEVRKKRSVVILAAQHPSNYTSLPDDMGAKVIANMANLIIYPDTSATKAHYIDFLGLNEAEFKWVKEGKKDDSYQVLFKRVRTGESVILDVDLSRLNNGDQKLLKAFNTNNRAVLELEKLKAEHPTTWKQRYLS</sequence>
<name>A0A1E3WIV2_9VIBR</name>
<evidence type="ECO:0000313" key="6">
    <source>
        <dbReference type="Proteomes" id="UP000095131"/>
    </source>
</evidence>
<dbReference type="Gene3D" id="1.10.8.730">
    <property type="match status" value="1"/>
</dbReference>
<dbReference type="GO" id="GO:0005524">
    <property type="term" value="F:ATP binding"/>
    <property type="evidence" value="ECO:0007669"/>
    <property type="project" value="UniProtKB-KW"/>
</dbReference>
<dbReference type="InterPro" id="IPR018145">
    <property type="entry name" value="CagE_TrbE_VirB_cntrl_dom"/>
</dbReference>
<evidence type="ECO:0000256" key="3">
    <source>
        <dbReference type="ARBA" id="ARBA00022840"/>
    </source>
</evidence>
<evidence type="ECO:0000259" key="4">
    <source>
        <dbReference type="Pfam" id="PF03135"/>
    </source>
</evidence>
<comment type="caution">
    <text evidence="5">The sequence shown here is derived from an EMBL/GenBank/DDBJ whole genome shotgun (WGS) entry which is preliminary data.</text>
</comment>
<reference evidence="5 6" key="1">
    <citation type="submission" date="2016-08" db="EMBL/GenBank/DDBJ databases">
        <title>Genome sequencing of Vibrio scophthalmi strain FP3289, an isolated from Paralichthys olivaceus.</title>
        <authorList>
            <person name="Han H.-J."/>
        </authorList>
    </citation>
    <scope>NUCLEOTIDE SEQUENCE [LARGE SCALE GENOMIC DNA]</scope>
    <source>
        <strain evidence="5 6">FP3289</strain>
    </source>
</reference>
<keyword evidence="2" id="KW-0547">Nucleotide-binding</keyword>
<dbReference type="PATRIC" id="fig|45658.8.peg.3205"/>
<proteinExistence type="inferred from homology"/>
<dbReference type="InterPro" id="IPR027417">
    <property type="entry name" value="P-loop_NTPase"/>
</dbReference>
<dbReference type="Gene3D" id="3.40.50.300">
    <property type="entry name" value="P-loop containing nucleotide triphosphate hydrolases"/>
    <property type="match status" value="1"/>
</dbReference>
<keyword evidence="3" id="KW-0067">ATP-binding</keyword>
<organism evidence="5 6">
    <name type="scientific">Vibrio scophthalmi</name>
    <dbReference type="NCBI Taxonomy" id="45658"/>
    <lineage>
        <taxon>Bacteria</taxon>
        <taxon>Pseudomonadati</taxon>
        <taxon>Pseudomonadota</taxon>
        <taxon>Gammaproteobacteria</taxon>
        <taxon>Vibrionales</taxon>
        <taxon>Vibrionaceae</taxon>
        <taxon>Vibrio</taxon>
    </lineage>
</organism>
<dbReference type="InterPro" id="IPR051162">
    <property type="entry name" value="T4SS_component"/>
</dbReference>
<dbReference type="EMBL" id="MDCJ01000005">
    <property type="protein sequence ID" value="ODS09693.1"/>
    <property type="molecule type" value="Genomic_DNA"/>
</dbReference>